<feature type="compositionally biased region" description="Basic and acidic residues" evidence="1">
    <location>
        <begin position="67"/>
        <end position="82"/>
    </location>
</feature>
<dbReference type="SUPFAM" id="SSF54529">
    <property type="entry name" value="Mitochondrial glycoprotein MAM33-like"/>
    <property type="match status" value="1"/>
</dbReference>
<dbReference type="PANTHER" id="PTHR31365">
    <property type="entry name" value="EXPRESSED PROTEIN"/>
    <property type="match status" value="1"/>
</dbReference>
<dbReference type="EnsemblPlants" id="Bo1g010010.1">
    <property type="protein sequence ID" value="Bo1g010010.1"/>
    <property type="gene ID" value="Bo1g010010"/>
</dbReference>
<dbReference type="HOGENOM" id="CLU_991587_0_0_1"/>
<dbReference type="STRING" id="109376.A0A0D3A2H6"/>
<reference evidence="2" key="2">
    <citation type="submission" date="2015-03" db="UniProtKB">
        <authorList>
            <consortium name="EnsemblPlants"/>
        </authorList>
    </citation>
    <scope>IDENTIFICATION</scope>
</reference>
<dbReference type="OMA" id="KRSACTS"/>
<dbReference type="Proteomes" id="UP000032141">
    <property type="component" value="Chromosome C1"/>
</dbReference>
<keyword evidence="3" id="KW-1185">Reference proteome</keyword>
<evidence type="ECO:0000256" key="1">
    <source>
        <dbReference type="SAM" id="MobiDB-lite"/>
    </source>
</evidence>
<feature type="compositionally biased region" description="Basic and acidic residues" evidence="1">
    <location>
        <begin position="151"/>
        <end position="164"/>
    </location>
</feature>
<evidence type="ECO:0000313" key="3">
    <source>
        <dbReference type="Proteomes" id="UP000032141"/>
    </source>
</evidence>
<dbReference type="InterPro" id="IPR003428">
    <property type="entry name" value="MAM33"/>
</dbReference>
<evidence type="ECO:0000313" key="2">
    <source>
        <dbReference type="EnsemblPlants" id="Bo1g010010.1"/>
    </source>
</evidence>
<dbReference type="GO" id="GO:0009976">
    <property type="term" value="F:tocopherol cyclase activity"/>
    <property type="evidence" value="ECO:0007669"/>
    <property type="project" value="InterPro"/>
</dbReference>
<dbReference type="GO" id="GO:0005759">
    <property type="term" value="C:mitochondrial matrix"/>
    <property type="evidence" value="ECO:0007669"/>
    <property type="project" value="InterPro"/>
</dbReference>
<name>A0A0D3A2H6_BRAOL</name>
<proteinExistence type="predicted"/>
<sequence length="281" mass="31431">MRGVFHSFLEERGVNESLFPFLQAWIYVKDHRNLLRWFKSVGTYESESEEYILDEGDDDDDLEEEHETQVHPEAETEVKKAPEVPAPPKEPERQLSKKELKQKEQAEFDALLADFGVGPNNGQENSQARKRKKENTVGESKASKKKKKKDKQKEVKESQDEVKTNSDAAAEEQEETSSSMFIKEGVQCNVFERAKGEVALTASGGLRQLPGLTETFEIAALVCVHYDGLLDGKCLLGVIGGTRGKNKRSACTSARSDLRSWLKNNKTGSSCPSSLCDFMHG</sequence>
<dbReference type="Gene3D" id="3.10.280.10">
    <property type="entry name" value="Mitochondrial glycoprotein"/>
    <property type="match status" value="1"/>
</dbReference>
<accession>A0A0D3A2H6</accession>
<organism evidence="2 3">
    <name type="scientific">Brassica oleracea var. oleracea</name>
    <dbReference type="NCBI Taxonomy" id="109376"/>
    <lineage>
        <taxon>Eukaryota</taxon>
        <taxon>Viridiplantae</taxon>
        <taxon>Streptophyta</taxon>
        <taxon>Embryophyta</taxon>
        <taxon>Tracheophyta</taxon>
        <taxon>Spermatophyta</taxon>
        <taxon>Magnoliopsida</taxon>
        <taxon>eudicotyledons</taxon>
        <taxon>Gunneridae</taxon>
        <taxon>Pentapetalae</taxon>
        <taxon>rosids</taxon>
        <taxon>malvids</taxon>
        <taxon>Brassicales</taxon>
        <taxon>Brassicaceae</taxon>
        <taxon>Brassiceae</taxon>
        <taxon>Brassica</taxon>
    </lineage>
</organism>
<dbReference type="InterPro" id="IPR025893">
    <property type="entry name" value="Tocopherol_cyclase"/>
</dbReference>
<feature type="compositionally biased region" description="Basic and acidic residues" evidence="1">
    <location>
        <begin position="89"/>
        <end position="106"/>
    </location>
</feature>
<dbReference type="AlphaFoldDB" id="A0A0D3A2H6"/>
<reference evidence="2 3" key="1">
    <citation type="journal article" date="2014" name="Genome Biol.">
        <title>Transcriptome and methylome profiling reveals relics of genome dominance in the mesopolyploid Brassica oleracea.</title>
        <authorList>
            <person name="Parkin I.A."/>
            <person name="Koh C."/>
            <person name="Tang H."/>
            <person name="Robinson S.J."/>
            <person name="Kagale S."/>
            <person name="Clarke W.E."/>
            <person name="Town C.D."/>
            <person name="Nixon J."/>
            <person name="Krishnakumar V."/>
            <person name="Bidwell S.L."/>
            <person name="Denoeud F."/>
            <person name="Belcram H."/>
            <person name="Links M.G."/>
            <person name="Just J."/>
            <person name="Clarke C."/>
            <person name="Bender T."/>
            <person name="Huebert T."/>
            <person name="Mason A.S."/>
            <person name="Pires J.C."/>
            <person name="Barker G."/>
            <person name="Moore J."/>
            <person name="Walley P.G."/>
            <person name="Manoli S."/>
            <person name="Batley J."/>
            <person name="Edwards D."/>
            <person name="Nelson M.N."/>
            <person name="Wang X."/>
            <person name="Paterson A.H."/>
            <person name="King G."/>
            <person name="Bancroft I."/>
            <person name="Chalhoub B."/>
            <person name="Sharpe A.G."/>
        </authorList>
    </citation>
    <scope>NUCLEOTIDE SEQUENCE</scope>
    <source>
        <strain evidence="2 3">cv. TO1000</strain>
    </source>
</reference>
<dbReference type="Pfam" id="PF14249">
    <property type="entry name" value="Tocopherol_cycl"/>
    <property type="match status" value="1"/>
</dbReference>
<protein>
    <submittedName>
        <fullName evidence="2">Uncharacterized protein</fullName>
    </submittedName>
</protein>
<dbReference type="Gramene" id="Bo1g010010.1">
    <property type="protein sequence ID" value="Bo1g010010.1"/>
    <property type="gene ID" value="Bo1g010010"/>
</dbReference>
<dbReference type="PANTHER" id="PTHR31365:SF20">
    <property type="entry name" value="COPPER ION BINDING PROTEIN"/>
    <property type="match status" value="1"/>
</dbReference>
<feature type="region of interest" description="Disordered" evidence="1">
    <location>
        <begin position="49"/>
        <end position="178"/>
    </location>
</feature>
<dbReference type="eggNOG" id="KOG2536">
    <property type="taxonomic scope" value="Eukaryota"/>
</dbReference>
<feature type="compositionally biased region" description="Acidic residues" evidence="1">
    <location>
        <begin position="49"/>
        <end position="66"/>
    </location>
</feature>
<dbReference type="InterPro" id="IPR036561">
    <property type="entry name" value="MAM33_sf"/>
</dbReference>
<dbReference type="Pfam" id="PF02330">
    <property type="entry name" value="MAM33"/>
    <property type="match status" value="1"/>
</dbReference>